<dbReference type="InterPro" id="IPR024529">
    <property type="entry name" value="ECF_trnsprt_substrate-spec"/>
</dbReference>
<reference evidence="2" key="2">
    <citation type="submission" date="2021-04" db="EMBL/GenBank/DDBJ databases">
        <authorList>
            <person name="Gilroy R."/>
        </authorList>
    </citation>
    <scope>NUCLEOTIDE SEQUENCE</scope>
    <source>
        <strain evidence="2">CHK185-5351</strain>
    </source>
</reference>
<accession>A0A9D2N965</accession>
<evidence type="ECO:0000313" key="2">
    <source>
        <dbReference type="EMBL" id="HJC15458.1"/>
    </source>
</evidence>
<dbReference type="EMBL" id="DWWU01000027">
    <property type="protein sequence ID" value="HJC15458.1"/>
    <property type="molecule type" value="Genomic_DNA"/>
</dbReference>
<feature type="transmembrane region" description="Helical" evidence="1">
    <location>
        <begin position="71"/>
        <end position="95"/>
    </location>
</feature>
<dbReference type="GO" id="GO:0022857">
    <property type="term" value="F:transmembrane transporter activity"/>
    <property type="evidence" value="ECO:0007669"/>
    <property type="project" value="InterPro"/>
</dbReference>
<keyword evidence="1" id="KW-0812">Transmembrane</keyword>
<evidence type="ECO:0000256" key="1">
    <source>
        <dbReference type="SAM" id="Phobius"/>
    </source>
</evidence>
<proteinExistence type="predicted"/>
<dbReference type="Pfam" id="PF12822">
    <property type="entry name" value="ECF_trnsprt"/>
    <property type="match status" value="1"/>
</dbReference>
<sequence length="226" mass="24005">MTTKSNTAKPAGSMRGSTKRLALLALFSALIILMAFTPFLGYIPLGFTRATIIHIPVILGALLLGPADGAFLGFVFGLTSLINNTVNPTATSFVFSPFYSLGEFEGGWASLLICMLPRILTGVVPYYVYRLIRKLNRKLRANAVLPLAAAGVSGALTNTLLVMNMIYLFFGKQYAAASGEAADAAYLFILSIIGINGVPEAIVAGILMTLLGKVLLNEKVRANIGV</sequence>
<name>A0A9D2N965_9FIRM</name>
<dbReference type="Proteomes" id="UP000823849">
    <property type="component" value="Unassembled WGS sequence"/>
</dbReference>
<feature type="transmembrane region" description="Helical" evidence="1">
    <location>
        <begin position="185"/>
        <end position="211"/>
    </location>
</feature>
<comment type="caution">
    <text evidence="2">The sequence shown here is derived from an EMBL/GenBank/DDBJ whole genome shotgun (WGS) entry which is preliminary data.</text>
</comment>
<feature type="transmembrane region" description="Helical" evidence="1">
    <location>
        <begin position="107"/>
        <end position="129"/>
    </location>
</feature>
<feature type="transmembrane region" description="Helical" evidence="1">
    <location>
        <begin position="21"/>
        <end position="40"/>
    </location>
</feature>
<protein>
    <submittedName>
        <fullName evidence="2">ECF transporter S component</fullName>
    </submittedName>
</protein>
<feature type="transmembrane region" description="Helical" evidence="1">
    <location>
        <begin position="46"/>
        <end position="64"/>
    </location>
</feature>
<organism evidence="2 3">
    <name type="scientific">Candidatus Fusicatenibacter intestinigallinarum</name>
    <dbReference type="NCBI Taxonomy" id="2838598"/>
    <lineage>
        <taxon>Bacteria</taxon>
        <taxon>Bacillati</taxon>
        <taxon>Bacillota</taxon>
        <taxon>Clostridia</taxon>
        <taxon>Lachnospirales</taxon>
        <taxon>Lachnospiraceae</taxon>
        <taxon>Fusicatenibacter</taxon>
    </lineage>
</organism>
<dbReference type="Gene3D" id="1.10.1760.20">
    <property type="match status" value="1"/>
</dbReference>
<evidence type="ECO:0000313" key="3">
    <source>
        <dbReference type="Proteomes" id="UP000823849"/>
    </source>
</evidence>
<dbReference type="AlphaFoldDB" id="A0A9D2N965"/>
<feature type="transmembrane region" description="Helical" evidence="1">
    <location>
        <begin position="141"/>
        <end position="170"/>
    </location>
</feature>
<gene>
    <name evidence="2" type="ORF">H9705_06475</name>
</gene>
<keyword evidence="1" id="KW-1133">Transmembrane helix</keyword>
<keyword evidence="1" id="KW-0472">Membrane</keyword>
<reference evidence="2" key="1">
    <citation type="journal article" date="2021" name="PeerJ">
        <title>Extensive microbial diversity within the chicken gut microbiome revealed by metagenomics and culture.</title>
        <authorList>
            <person name="Gilroy R."/>
            <person name="Ravi A."/>
            <person name="Getino M."/>
            <person name="Pursley I."/>
            <person name="Horton D.L."/>
            <person name="Alikhan N.F."/>
            <person name="Baker D."/>
            <person name="Gharbi K."/>
            <person name="Hall N."/>
            <person name="Watson M."/>
            <person name="Adriaenssens E.M."/>
            <person name="Foster-Nyarko E."/>
            <person name="Jarju S."/>
            <person name="Secka A."/>
            <person name="Antonio M."/>
            <person name="Oren A."/>
            <person name="Chaudhuri R.R."/>
            <person name="La Ragione R."/>
            <person name="Hildebrand F."/>
            <person name="Pallen M.J."/>
        </authorList>
    </citation>
    <scope>NUCLEOTIDE SEQUENCE</scope>
    <source>
        <strain evidence="2">CHK185-5351</strain>
    </source>
</reference>